<organism evidence="4 5">
    <name type="scientific">Actinoplanes sandaracinus</name>
    <dbReference type="NCBI Taxonomy" id="3045177"/>
    <lineage>
        <taxon>Bacteria</taxon>
        <taxon>Bacillati</taxon>
        <taxon>Actinomycetota</taxon>
        <taxon>Actinomycetes</taxon>
        <taxon>Micromonosporales</taxon>
        <taxon>Micromonosporaceae</taxon>
        <taxon>Actinoplanes</taxon>
    </lineage>
</organism>
<evidence type="ECO:0000256" key="2">
    <source>
        <dbReference type="PROSITE-ProRule" id="PRU00169"/>
    </source>
</evidence>
<dbReference type="PANTHER" id="PTHR44591">
    <property type="entry name" value="STRESS RESPONSE REGULATOR PROTEIN 1"/>
    <property type="match status" value="1"/>
</dbReference>
<evidence type="ECO:0000313" key="5">
    <source>
        <dbReference type="Proteomes" id="UP001241758"/>
    </source>
</evidence>
<accession>A0ABT6WL94</accession>
<feature type="modified residue" description="4-aspartylphosphate" evidence="2">
    <location>
        <position position="52"/>
    </location>
</feature>
<comment type="caution">
    <text evidence="4">The sequence shown here is derived from an EMBL/GenBank/DDBJ whole genome shotgun (WGS) entry which is preliminary data.</text>
</comment>
<protein>
    <submittedName>
        <fullName evidence="4">Response regulator</fullName>
    </submittedName>
</protein>
<evidence type="ECO:0000256" key="1">
    <source>
        <dbReference type="ARBA" id="ARBA00022553"/>
    </source>
</evidence>
<dbReference type="RefSeq" id="WP_282761314.1">
    <property type="nucleotide sequence ID" value="NZ_JASCTH010000011.1"/>
</dbReference>
<dbReference type="InterPro" id="IPR011006">
    <property type="entry name" value="CheY-like_superfamily"/>
</dbReference>
<proteinExistence type="predicted"/>
<keyword evidence="5" id="KW-1185">Reference proteome</keyword>
<evidence type="ECO:0000259" key="3">
    <source>
        <dbReference type="PROSITE" id="PS50110"/>
    </source>
</evidence>
<dbReference type="Proteomes" id="UP001241758">
    <property type="component" value="Unassembled WGS sequence"/>
</dbReference>
<dbReference type="Gene3D" id="3.40.50.2300">
    <property type="match status" value="1"/>
</dbReference>
<keyword evidence="1 2" id="KW-0597">Phosphoprotein</keyword>
<dbReference type="Pfam" id="PF00072">
    <property type="entry name" value="Response_reg"/>
    <property type="match status" value="1"/>
</dbReference>
<dbReference type="InterPro" id="IPR050595">
    <property type="entry name" value="Bact_response_regulator"/>
</dbReference>
<gene>
    <name evidence="4" type="ORF">QLQ12_17980</name>
</gene>
<dbReference type="InterPro" id="IPR001789">
    <property type="entry name" value="Sig_transdc_resp-reg_receiver"/>
</dbReference>
<dbReference type="SMART" id="SM00448">
    <property type="entry name" value="REC"/>
    <property type="match status" value="1"/>
</dbReference>
<reference evidence="4 5" key="1">
    <citation type="submission" date="2023-05" db="EMBL/GenBank/DDBJ databases">
        <title>Actinoplanes sp. NEAU-A12 genome sequencing.</title>
        <authorList>
            <person name="Wang Z.-S."/>
        </authorList>
    </citation>
    <scope>NUCLEOTIDE SEQUENCE [LARGE SCALE GENOMIC DNA]</scope>
    <source>
        <strain evidence="4 5">NEAU-A12</strain>
    </source>
</reference>
<dbReference type="SUPFAM" id="SSF52172">
    <property type="entry name" value="CheY-like"/>
    <property type="match status" value="1"/>
</dbReference>
<dbReference type="PANTHER" id="PTHR44591:SF3">
    <property type="entry name" value="RESPONSE REGULATORY DOMAIN-CONTAINING PROTEIN"/>
    <property type="match status" value="1"/>
</dbReference>
<dbReference type="PROSITE" id="PS50110">
    <property type="entry name" value="RESPONSE_REGULATORY"/>
    <property type="match status" value="1"/>
</dbReference>
<evidence type="ECO:0000313" key="4">
    <source>
        <dbReference type="EMBL" id="MDI6100502.1"/>
    </source>
</evidence>
<feature type="domain" description="Response regulatory" evidence="3">
    <location>
        <begin position="3"/>
        <end position="119"/>
    </location>
</feature>
<name>A0ABT6WL94_9ACTN</name>
<dbReference type="EMBL" id="JASCTH010000011">
    <property type="protein sequence ID" value="MDI6100502.1"/>
    <property type="molecule type" value="Genomic_DNA"/>
</dbReference>
<sequence length="164" mass="17760">MPTVLIADDEVDHRELLTFALHRLGYDVVTAADATAALALLAGGGIDAALIDVRMPGISGIELCRRIRSSPETELLPVMVISADVHRHQIMTALHAGADDFLAKPFSRAELTSRLEALLRTRPSAAARSAAAARAAMLATRHALLDDRRPPRQQQQPVRYLNIA</sequence>